<keyword evidence="3" id="KW-0863">Zinc-finger</keyword>
<dbReference type="PANTHER" id="PTHR24379:SF121">
    <property type="entry name" value="C2H2-TYPE DOMAIN-CONTAINING PROTEIN"/>
    <property type="match status" value="1"/>
</dbReference>
<keyword evidence="2" id="KW-0677">Repeat</keyword>
<evidence type="ECO:0000256" key="3">
    <source>
        <dbReference type="ARBA" id="ARBA00022771"/>
    </source>
</evidence>
<protein>
    <submittedName>
        <fullName evidence="5">Zinc finger protein</fullName>
    </submittedName>
</protein>
<dbReference type="InterPro" id="IPR022755">
    <property type="entry name" value="Znf_C2H2_jaz"/>
</dbReference>
<dbReference type="PROSITE" id="PS00028">
    <property type="entry name" value="ZINC_FINGER_C2H2_1"/>
    <property type="match status" value="2"/>
</dbReference>
<dbReference type="GO" id="GO:0008270">
    <property type="term" value="F:zinc ion binding"/>
    <property type="evidence" value="ECO:0007669"/>
    <property type="project" value="UniProtKB-KW"/>
</dbReference>
<keyword evidence="4" id="KW-0862">Zinc</keyword>
<dbReference type="InterPro" id="IPR013087">
    <property type="entry name" value="Znf_C2H2_type"/>
</dbReference>
<dbReference type="Pfam" id="PF00096">
    <property type="entry name" value="zf-C2H2"/>
    <property type="match status" value="1"/>
</dbReference>
<dbReference type="Gene3D" id="3.30.160.60">
    <property type="entry name" value="Classic Zinc Finger"/>
    <property type="match status" value="3"/>
</dbReference>
<dbReference type="InterPro" id="IPR036236">
    <property type="entry name" value="Znf_C2H2_sf"/>
</dbReference>
<name>A0A161VFB2_COLIC</name>
<dbReference type="Pfam" id="PF12171">
    <property type="entry name" value="zf-C2H2_jaz"/>
    <property type="match status" value="1"/>
</dbReference>
<evidence type="ECO:0000256" key="4">
    <source>
        <dbReference type="ARBA" id="ARBA00022833"/>
    </source>
</evidence>
<evidence type="ECO:0000256" key="1">
    <source>
        <dbReference type="ARBA" id="ARBA00022723"/>
    </source>
</evidence>
<gene>
    <name evidence="5" type="ORF">CI238_00535</name>
</gene>
<dbReference type="OrthoDB" id="6077919at2759"/>
<evidence type="ECO:0000256" key="2">
    <source>
        <dbReference type="ARBA" id="ARBA00022737"/>
    </source>
</evidence>
<sequence>MTFTCGTCWREFPAGWQSREQHVNATGHQIANNECEFCDRFFCDRHAVGQHMDALGHWANDVSDDDTEYECGDCSVCFSDEENLREHEVQGHYYCKPCNRYFQNYNNIRQHLNSSIHRSSALRCPFCNQPRNTATGLIHHLEQVACPKAPLDRDKLYEAVRRRDPNGIISKNLLEWRSSPTYTAIERAYNKAANAYECYLCHRLFSTLHGLNSHLNSTVHKQALYHCSNRRCGHEFKTLAGVINHLESESCNFMHFDSVQRNVERIVDPSRMISF</sequence>
<evidence type="ECO:0000313" key="5">
    <source>
        <dbReference type="EMBL" id="KZL64275.1"/>
    </source>
</evidence>
<dbReference type="PROSITE" id="PS50157">
    <property type="entry name" value="ZINC_FINGER_C2H2_2"/>
    <property type="match status" value="2"/>
</dbReference>
<keyword evidence="6" id="KW-1185">Reference proteome</keyword>
<comment type="caution">
    <text evidence="5">The sequence shown here is derived from an EMBL/GenBank/DDBJ whole genome shotgun (WGS) entry which is preliminary data.</text>
</comment>
<dbReference type="PANTHER" id="PTHR24379">
    <property type="entry name" value="KRAB AND ZINC FINGER DOMAIN-CONTAINING"/>
    <property type="match status" value="1"/>
</dbReference>
<dbReference type="STRING" id="1573173.A0A161VFB2"/>
<reference evidence="5 6" key="1">
    <citation type="submission" date="2015-06" db="EMBL/GenBank/DDBJ databases">
        <title>Survival trade-offs in plant roots during colonization by closely related pathogenic and mutualistic fungi.</title>
        <authorList>
            <person name="Hacquard S."/>
            <person name="Kracher B."/>
            <person name="Hiruma K."/>
            <person name="Weinman A."/>
            <person name="Muench P."/>
            <person name="Garrido Oter R."/>
            <person name="Ver Loren van Themaat E."/>
            <person name="Dallerey J.-F."/>
            <person name="Damm U."/>
            <person name="Henrissat B."/>
            <person name="Lespinet O."/>
            <person name="Thon M."/>
            <person name="Kemen E."/>
            <person name="McHardy A.C."/>
            <person name="Schulze-Lefert P."/>
            <person name="O'Connell R.J."/>
        </authorList>
    </citation>
    <scope>NUCLEOTIDE SEQUENCE [LARGE SCALE GENOMIC DNA]</scope>
    <source>
        <strain evidence="5 6">MAFF 238704</strain>
    </source>
</reference>
<dbReference type="EMBL" id="LFIW01002706">
    <property type="protein sequence ID" value="KZL64275.1"/>
    <property type="molecule type" value="Genomic_DNA"/>
</dbReference>
<dbReference type="SUPFAM" id="SSF57667">
    <property type="entry name" value="beta-beta-alpha zinc fingers"/>
    <property type="match status" value="2"/>
</dbReference>
<organism evidence="5 6">
    <name type="scientific">Colletotrichum incanum</name>
    <name type="common">Soybean anthracnose fungus</name>
    <dbReference type="NCBI Taxonomy" id="1573173"/>
    <lineage>
        <taxon>Eukaryota</taxon>
        <taxon>Fungi</taxon>
        <taxon>Dikarya</taxon>
        <taxon>Ascomycota</taxon>
        <taxon>Pezizomycotina</taxon>
        <taxon>Sordariomycetes</taxon>
        <taxon>Hypocreomycetidae</taxon>
        <taxon>Glomerellales</taxon>
        <taxon>Glomerellaceae</taxon>
        <taxon>Colletotrichum</taxon>
        <taxon>Colletotrichum spaethianum species complex</taxon>
    </lineage>
</organism>
<proteinExistence type="predicted"/>
<dbReference type="AlphaFoldDB" id="A0A161VFB2"/>
<accession>A0A161VFB2</accession>
<keyword evidence="1" id="KW-0479">Metal-binding</keyword>
<dbReference type="Proteomes" id="UP000076584">
    <property type="component" value="Unassembled WGS sequence"/>
</dbReference>
<evidence type="ECO:0000313" key="6">
    <source>
        <dbReference type="Proteomes" id="UP000076584"/>
    </source>
</evidence>
<dbReference type="SMART" id="SM00355">
    <property type="entry name" value="ZnF_C2H2"/>
    <property type="match status" value="5"/>
</dbReference>